<dbReference type="AlphaFoldDB" id="A0A9D4ITC8"/>
<name>A0A9D4ITC8_DREPO</name>
<reference evidence="1" key="2">
    <citation type="submission" date="2020-11" db="EMBL/GenBank/DDBJ databases">
        <authorList>
            <person name="McCartney M.A."/>
            <person name="Auch B."/>
            <person name="Kono T."/>
            <person name="Mallez S."/>
            <person name="Becker A."/>
            <person name="Gohl D.M."/>
            <person name="Silverstein K.A.T."/>
            <person name="Koren S."/>
            <person name="Bechman K.B."/>
            <person name="Herman A."/>
            <person name="Abrahante J.E."/>
            <person name="Garbe J."/>
        </authorList>
    </citation>
    <scope>NUCLEOTIDE SEQUENCE</scope>
    <source>
        <strain evidence="1">Duluth1</strain>
        <tissue evidence="1">Whole animal</tissue>
    </source>
</reference>
<dbReference type="Proteomes" id="UP000828390">
    <property type="component" value="Unassembled WGS sequence"/>
</dbReference>
<reference evidence="1" key="1">
    <citation type="journal article" date="2019" name="bioRxiv">
        <title>The Genome of the Zebra Mussel, Dreissena polymorpha: A Resource for Invasive Species Research.</title>
        <authorList>
            <person name="McCartney M.A."/>
            <person name="Auch B."/>
            <person name="Kono T."/>
            <person name="Mallez S."/>
            <person name="Zhang Y."/>
            <person name="Obille A."/>
            <person name="Becker A."/>
            <person name="Abrahante J.E."/>
            <person name="Garbe J."/>
            <person name="Badalamenti J.P."/>
            <person name="Herman A."/>
            <person name="Mangelson H."/>
            <person name="Liachko I."/>
            <person name="Sullivan S."/>
            <person name="Sone E.D."/>
            <person name="Koren S."/>
            <person name="Silverstein K.A.T."/>
            <person name="Beckman K.B."/>
            <person name="Gohl D.M."/>
        </authorList>
    </citation>
    <scope>NUCLEOTIDE SEQUENCE</scope>
    <source>
        <strain evidence="1">Duluth1</strain>
        <tissue evidence="1">Whole animal</tissue>
    </source>
</reference>
<evidence type="ECO:0000313" key="2">
    <source>
        <dbReference type="Proteomes" id="UP000828390"/>
    </source>
</evidence>
<proteinExistence type="predicted"/>
<sequence length="99" mass="10802">MFRQRNYVTRYTSSFAHSVALKIKVRKAGTALYNDTGDTLWCNIRNSKLHFGPNGIIVTSQAANNCTWTSAYGFGPYTVGGCLAGHYNAIGTSVVLTFS</sequence>
<keyword evidence="2" id="KW-1185">Reference proteome</keyword>
<protein>
    <submittedName>
        <fullName evidence="1">Uncharacterized protein</fullName>
    </submittedName>
</protein>
<evidence type="ECO:0000313" key="1">
    <source>
        <dbReference type="EMBL" id="KAH3785930.1"/>
    </source>
</evidence>
<dbReference type="EMBL" id="JAIWYP010000008">
    <property type="protein sequence ID" value="KAH3785930.1"/>
    <property type="molecule type" value="Genomic_DNA"/>
</dbReference>
<comment type="caution">
    <text evidence="1">The sequence shown here is derived from an EMBL/GenBank/DDBJ whole genome shotgun (WGS) entry which is preliminary data.</text>
</comment>
<organism evidence="1 2">
    <name type="scientific">Dreissena polymorpha</name>
    <name type="common">Zebra mussel</name>
    <name type="synonym">Mytilus polymorpha</name>
    <dbReference type="NCBI Taxonomy" id="45954"/>
    <lineage>
        <taxon>Eukaryota</taxon>
        <taxon>Metazoa</taxon>
        <taxon>Spiralia</taxon>
        <taxon>Lophotrochozoa</taxon>
        <taxon>Mollusca</taxon>
        <taxon>Bivalvia</taxon>
        <taxon>Autobranchia</taxon>
        <taxon>Heteroconchia</taxon>
        <taxon>Euheterodonta</taxon>
        <taxon>Imparidentia</taxon>
        <taxon>Neoheterodontei</taxon>
        <taxon>Myida</taxon>
        <taxon>Dreissenoidea</taxon>
        <taxon>Dreissenidae</taxon>
        <taxon>Dreissena</taxon>
    </lineage>
</organism>
<accession>A0A9D4ITC8</accession>
<gene>
    <name evidence="1" type="ORF">DPMN_164026</name>
</gene>